<sequence length="139" mass="15315">MSGRETIHTHIQVDISRQTWDSGLKAATPSGYLMDAGASGVTPDQLRPADKAEEFESSLVFVSPTYLTEEQEAKSQDWPGTGKLIPAGFGVKQEHRKSVDPHRSVLLPDTRETLQYTSCCSSSEESHSQETRNYLKSTG</sequence>
<evidence type="ECO:0000313" key="2">
    <source>
        <dbReference type="EMBL" id="KAK3745637.1"/>
    </source>
</evidence>
<proteinExistence type="predicted"/>
<evidence type="ECO:0000313" key="3">
    <source>
        <dbReference type="Proteomes" id="UP001283361"/>
    </source>
</evidence>
<protein>
    <submittedName>
        <fullName evidence="2">Uncharacterized protein</fullName>
    </submittedName>
</protein>
<name>A0AAE1CZA4_9GAST</name>
<gene>
    <name evidence="2" type="ORF">RRG08_015425</name>
</gene>
<reference evidence="2" key="1">
    <citation type="journal article" date="2023" name="G3 (Bethesda)">
        <title>A reference genome for the long-term kleptoplast-retaining sea slug Elysia crispata morphotype clarki.</title>
        <authorList>
            <person name="Eastman K.E."/>
            <person name="Pendleton A.L."/>
            <person name="Shaikh M.A."/>
            <person name="Suttiyut T."/>
            <person name="Ogas R."/>
            <person name="Tomko P."/>
            <person name="Gavelis G."/>
            <person name="Widhalm J.R."/>
            <person name="Wisecaver J.H."/>
        </authorList>
    </citation>
    <scope>NUCLEOTIDE SEQUENCE</scope>
    <source>
        <strain evidence="2">ECLA1</strain>
    </source>
</reference>
<dbReference type="Proteomes" id="UP001283361">
    <property type="component" value="Unassembled WGS sequence"/>
</dbReference>
<dbReference type="AlphaFoldDB" id="A0AAE1CZA4"/>
<evidence type="ECO:0000256" key="1">
    <source>
        <dbReference type="SAM" id="MobiDB-lite"/>
    </source>
</evidence>
<dbReference type="EMBL" id="JAWDGP010006203">
    <property type="protein sequence ID" value="KAK3745637.1"/>
    <property type="molecule type" value="Genomic_DNA"/>
</dbReference>
<accession>A0AAE1CZA4</accession>
<comment type="caution">
    <text evidence="2">The sequence shown here is derived from an EMBL/GenBank/DDBJ whole genome shotgun (WGS) entry which is preliminary data.</text>
</comment>
<organism evidence="2 3">
    <name type="scientific">Elysia crispata</name>
    <name type="common">lettuce slug</name>
    <dbReference type="NCBI Taxonomy" id="231223"/>
    <lineage>
        <taxon>Eukaryota</taxon>
        <taxon>Metazoa</taxon>
        <taxon>Spiralia</taxon>
        <taxon>Lophotrochozoa</taxon>
        <taxon>Mollusca</taxon>
        <taxon>Gastropoda</taxon>
        <taxon>Heterobranchia</taxon>
        <taxon>Euthyneura</taxon>
        <taxon>Panpulmonata</taxon>
        <taxon>Sacoglossa</taxon>
        <taxon>Placobranchoidea</taxon>
        <taxon>Plakobranchidae</taxon>
        <taxon>Elysia</taxon>
    </lineage>
</organism>
<feature type="region of interest" description="Disordered" evidence="1">
    <location>
        <begin position="117"/>
        <end position="139"/>
    </location>
</feature>
<keyword evidence="3" id="KW-1185">Reference proteome</keyword>